<dbReference type="AlphaFoldDB" id="A0A520X6X0"/>
<evidence type="ECO:0000256" key="1">
    <source>
        <dbReference type="SAM" id="MobiDB-lite"/>
    </source>
</evidence>
<protein>
    <submittedName>
        <fullName evidence="2">Uncharacterized protein</fullName>
    </submittedName>
</protein>
<comment type="caution">
    <text evidence="2">The sequence shown here is derived from an EMBL/GenBank/DDBJ whole genome shotgun (WGS) entry which is preliminary data.</text>
</comment>
<dbReference type="Proteomes" id="UP000322454">
    <property type="component" value="Unassembled WGS sequence"/>
</dbReference>
<organism evidence="2 3">
    <name type="scientific">Candidatus Acidulodesulfobacterium acidiphilum</name>
    <dbReference type="NCBI Taxonomy" id="2597224"/>
    <lineage>
        <taxon>Bacteria</taxon>
        <taxon>Deltaproteobacteria</taxon>
        <taxon>Candidatus Acidulodesulfobacterales</taxon>
        <taxon>Candidatus Acidulodesulfobacterium</taxon>
    </lineage>
</organism>
<sequence length="109" mass="11415">MVQGINANPTASQLFQSNQTNANKGQYQNISGPNDVADKTAALTLKTVNTLNQGLVNALNQTTANLNQNIQSLQSAGNGNAANQNQYNNNGQTVTIGTNQTGNVLSKIV</sequence>
<name>A0A520X6X0_9DELT</name>
<reference evidence="2 3" key="1">
    <citation type="submission" date="2019-01" db="EMBL/GenBank/DDBJ databases">
        <title>Insights into ecological role of a new deltaproteobacterial order Candidatus Sinidesulfobacterales (Sva0485) by metagenomics and metatranscriptomics.</title>
        <authorList>
            <person name="Tan S."/>
            <person name="Liu J."/>
            <person name="Fang Y."/>
            <person name="Hedlund B."/>
            <person name="Lian Z.-H."/>
            <person name="Huang L.-Y."/>
            <person name="Li J.-T."/>
            <person name="Huang L.-N."/>
            <person name="Li W.-J."/>
            <person name="Jiang H.-C."/>
            <person name="Dong H.-L."/>
            <person name="Shu W.-S."/>
        </authorList>
    </citation>
    <scope>NUCLEOTIDE SEQUENCE [LARGE SCALE GENOMIC DNA]</scope>
    <source>
        <strain evidence="2">AP4</strain>
    </source>
</reference>
<gene>
    <name evidence="2" type="ORF">EVJ48_09795</name>
</gene>
<evidence type="ECO:0000313" key="3">
    <source>
        <dbReference type="Proteomes" id="UP000322454"/>
    </source>
</evidence>
<proteinExistence type="predicted"/>
<accession>A0A520X6X0</accession>
<feature type="region of interest" description="Disordered" evidence="1">
    <location>
        <begin position="1"/>
        <end position="35"/>
    </location>
</feature>
<feature type="compositionally biased region" description="Polar residues" evidence="1">
    <location>
        <begin position="1"/>
        <end position="32"/>
    </location>
</feature>
<evidence type="ECO:0000313" key="2">
    <source>
        <dbReference type="EMBL" id="RZV36911.1"/>
    </source>
</evidence>
<dbReference type="EMBL" id="SHMQ01000049">
    <property type="protein sequence ID" value="RZV36911.1"/>
    <property type="molecule type" value="Genomic_DNA"/>
</dbReference>